<protein>
    <submittedName>
        <fullName evidence="2">Uncharacterized protein</fullName>
    </submittedName>
</protein>
<keyword evidence="3" id="KW-1185">Reference proteome</keyword>
<reference evidence="2" key="1">
    <citation type="submission" date="2023-10" db="EMBL/GenBank/DDBJ databases">
        <authorList>
            <person name="Chen Y."/>
            <person name="Shah S."/>
            <person name="Dougan E. K."/>
            <person name="Thang M."/>
            <person name="Chan C."/>
        </authorList>
    </citation>
    <scope>NUCLEOTIDE SEQUENCE [LARGE SCALE GENOMIC DNA]</scope>
</reference>
<feature type="chain" id="PRO_5045903494" evidence="1">
    <location>
        <begin position="19"/>
        <end position="168"/>
    </location>
</feature>
<dbReference type="Proteomes" id="UP001189429">
    <property type="component" value="Unassembled WGS sequence"/>
</dbReference>
<feature type="signal peptide" evidence="1">
    <location>
        <begin position="1"/>
        <end position="18"/>
    </location>
</feature>
<gene>
    <name evidence="2" type="ORF">PCOR1329_LOCUS23893</name>
</gene>
<keyword evidence="1" id="KW-0732">Signal</keyword>
<sequence length="168" mass="18446">MLPAVFMVTLSAAVTGFALESDASSGGSPAEEEQNHSAFQAFVADLLNQSRRKALREQDFRRSRRPSWICAGGAARGAQRRPEESVRRSQSVCFCRFLLPEPEDDPPRQPGLAAAHRAEAQVLQRPLGEVPGRAAEAAEWRRRGEGGQLRDAAPRHQCHGLGAWLFSM</sequence>
<evidence type="ECO:0000313" key="2">
    <source>
        <dbReference type="EMBL" id="CAK0823039.1"/>
    </source>
</evidence>
<organism evidence="2 3">
    <name type="scientific">Prorocentrum cordatum</name>
    <dbReference type="NCBI Taxonomy" id="2364126"/>
    <lineage>
        <taxon>Eukaryota</taxon>
        <taxon>Sar</taxon>
        <taxon>Alveolata</taxon>
        <taxon>Dinophyceae</taxon>
        <taxon>Prorocentrales</taxon>
        <taxon>Prorocentraceae</taxon>
        <taxon>Prorocentrum</taxon>
    </lineage>
</organism>
<name>A0ABN9RWY5_9DINO</name>
<proteinExistence type="predicted"/>
<accession>A0ABN9RWY5</accession>
<dbReference type="EMBL" id="CAUYUJ010008147">
    <property type="protein sequence ID" value="CAK0823039.1"/>
    <property type="molecule type" value="Genomic_DNA"/>
</dbReference>
<evidence type="ECO:0000313" key="3">
    <source>
        <dbReference type="Proteomes" id="UP001189429"/>
    </source>
</evidence>
<comment type="caution">
    <text evidence="2">The sequence shown here is derived from an EMBL/GenBank/DDBJ whole genome shotgun (WGS) entry which is preliminary data.</text>
</comment>
<evidence type="ECO:0000256" key="1">
    <source>
        <dbReference type="SAM" id="SignalP"/>
    </source>
</evidence>